<dbReference type="KEGG" id="abe:ARB_00918"/>
<evidence type="ECO:0008006" key="4">
    <source>
        <dbReference type="Google" id="ProtNLM"/>
    </source>
</evidence>
<feature type="compositionally biased region" description="Polar residues" evidence="1">
    <location>
        <begin position="736"/>
        <end position="763"/>
    </location>
</feature>
<keyword evidence="3" id="KW-1185">Reference proteome</keyword>
<feature type="region of interest" description="Disordered" evidence="1">
    <location>
        <begin position="524"/>
        <end position="615"/>
    </location>
</feature>
<feature type="compositionally biased region" description="Polar residues" evidence="1">
    <location>
        <begin position="162"/>
        <end position="174"/>
    </location>
</feature>
<feature type="region of interest" description="Disordered" evidence="1">
    <location>
        <begin position="1"/>
        <end position="322"/>
    </location>
</feature>
<gene>
    <name evidence="2" type="ORF">ARB_00918</name>
</gene>
<feature type="region of interest" description="Disordered" evidence="1">
    <location>
        <begin position="634"/>
        <end position="767"/>
    </location>
</feature>
<organism evidence="2 3">
    <name type="scientific">Arthroderma benhamiae (strain ATCC MYA-4681 / CBS 112371)</name>
    <name type="common">Trichophyton mentagrophytes</name>
    <dbReference type="NCBI Taxonomy" id="663331"/>
    <lineage>
        <taxon>Eukaryota</taxon>
        <taxon>Fungi</taxon>
        <taxon>Dikarya</taxon>
        <taxon>Ascomycota</taxon>
        <taxon>Pezizomycotina</taxon>
        <taxon>Eurotiomycetes</taxon>
        <taxon>Eurotiomycetidae</taxon>
        <taxon>Onygenales</taxon>
        <taxon>Arthrodermataceae</taxon>
        <taxon>Trichophyton</taxon>
    </lineage>
</organism>
<dbReference type="PANTHER" id="PTHR40370:SF1">
    <property type="entry name" value="DUF3074 DOMAIN-CONTAINING PROTEIN"/>
    <property type="match status" value="1"/>
</dbReference>
<evidence type="ECO:0000256" key="1">
    <source>
        <dbReference type="SAM" id="MobiDB-lite"/>
    </source>
</evidence>
<dbReference type="STRING" id="663331.D4AXJ9"/>
<name>D4AXJ9_ARTBC</name>
<dbReference type="HOGENOM" id="CLU_362880_0_0_1"/>
<feature type="compositionally biased region" description="Polar residues" evidence="1">
    <location>
        <begin position="593"/>
        <end position="609"/>
    </location>
</feature>
<evidence type="ECO:0000313" key="3">
    <source>
        <dbReference type="Proteomes" id="UP000008866"/>
    </source>
</evidence>
<evidence type="ECO:0000313" key="2">
    <source>
        <dbReference type="EMBL" id="EFE32027.1"/>
    </source>
</evidence>
<feature type="compositionally biased region" description="Basic and acidic residues" evidence="1">
    <location>
        <begin position="261"/>
        <end position="286"/>
    </location>
</feature>
<dbReference type="OMA" id="EICWIER"/>
<dbReference type="RefSeq" id="XP_003012667.1">
    <property type="nucleotide sequence ID" value="XM_003012621.1"/>
</dbReference>
<dbReference type="Proteomes" id="UP000008866">
    <property type="component" value="Unassembled WGS sequence"/>
</dbReference>
<dbReference type="PANTHER" id="PTHR40370">
    <property type="entry name" value="EXPRESSED PROTEIN"/>
    <property type="match status" value="1"/>
</dbReference>
<accession>D4AXJ9</accession>
<feature type="compositionally biased region" description="Polar residues" evidence="1">
    <location>
        <begin position="209"/>
        <end position="219"/>
    </location>
</feature>
<comment type="caution">
    <text evidence="2">The sequence shown here is derived from an EMBL/GenBank/DDBJ whole genome shotgun (WGS) entry which is preliminary data.</text>
</comment>
<proteinExistence type="predicted"/>
<feature type="compositionally biased region" description="Polar residues" evidence="1">
    <location>
        <begin position="227"/>
        <end position="249"/>
    </location>
</feature>
<feature type="compositionally biased region" description="Basic and acidic residues" evidence="1">
    <location>
        <begin position="305"/>
        <end position="317"/>
    </location>
</feature>
<sequence length="884" mass="96101">MSKTVQYGTFPPPPPDSDEEGNSNIPEQGDVANTSQPTNSSAAQPQPRGDGDTTEHASGLQAGISNPTQAGPSMAATELSAEVVAQADVASSIPAESSTEAMGPPSEPIDPTSTSSTQTETSALAPDRAIEPVAETGATNFTPVEPPTESIERPSERLVLTGITNPTQAETSVVATEHPVEPVRQAESNPAPAESSTATESQPEPVDHTGTSNPVQTEISAGPHQPPTETRATQTEHSVAEGRSQTVSAPSFLASGGIEAPTDRSSRQSEPEERRGRARYRGEQPQRFHTPAAGPGLAITGTHGEFARLDPGDEPRAHAGVLPDYAHPRPITAAQLPPCAAFRTLYNVTAPEFGAFLQKALDDAFRALFQRGPSTRPGERYPRPRRSPGCSAKCYFSHHHTFRELDPGWLDELRDHRGEIPHDAEEDWFGRKSEHKDKRSRGNATFEDMRQYWKNRHTTHLPEYVPGIKVTNIHTYDCEDVRLINWRDVTAESEYKPKKHLSSSSSKVVLIKVKAFDPEHLTRSETQLPSYAETADPRRPRQTYADVPPEGSPGHPANGNNASTEPRGSGIAQPVSAETGSTSFRTAAAEAGSSRNVWPTPNAGSSMSLPNIPGTAGRVESSVDITYPLRSASADALGPRDVQPASTEAGGSRGFGNTPTTAGNLKGVNSLQTTPVEAGSSRDTQSNPAEAGGSSRFQSNSATAGSSRDINTHQTTPAEAGSSRDIQPAPNEAGNPENTDQSAQQRRPEEGSNSQTEPDTQHPSRGVPTGWLDSLFVVHLPLVHTCFANQRRMHRVRRTIYPSYISVGMVRQLPRLQTQRHDRFEWLFTVSARPQSRFLFPRWLKNLYIGMPHLIKDEPGEFMRMLTWRRFNPRTPRKRSLIRW</sequence>
<protein>
    <recommendedName>
        <fullName evidence="4">DUF3074 domain-containing protein</fullName>
    </recommendedName>
</protein>
<feature type="compositionally biased region" description="Polar residues" evidence="1">
    <location>
        <begin position="576"/>
        <end position="585"/>
    </location>
</feature>
<reference evidence="3" key="1">
    <citation type="journal article" date="2011" name="Genome Biol.">
        <title>Comparative and functional genomics provide insights into the pathogenicity of dermatophytic fungi.</title>
        <authorList>
            <person name="Burmester A."/>
            <person name="Shelest E."/>
            <person name="Gloeckner G."/>
            <person name="Heddergott C."/>
            <person name="Schindler S."/>
            <person name="Staib P."/>
            <person name="Heidel A."/>
            <person name="Felder M."/>
            <person name="Petzold A."/>
            <person name="Szafranski K."/>
            <person name="Feuermann M."/>
            <person name="Pedruzzi I."/>
            <person name="Priebe S."/>
            <person name="Groth M."/>
            <person name="Winkler R."/>
            <person name="Li W."/>
            <person name="Kniemeyer O."/>
            <person name="Schroeckh V."/>
            <person name="Hertweck C."/>
            <person name="Hube B."/>
            <person name="White T.C."/>
            <person name="Platzer M."/>
            <person name="Guthke R."/>
            <person name="Heitman J."/>
            <person name="Woestemeyer J."/>
            <person name="Zipfel P.F."/>
            <person name="Monod M."/>
            <person name="Brakhage A.A."/>
        </authorList>
    </citation>
    <scope>NUCLEOTIDE SEQUENCE [LARGE SCALE GENOMIC DNA]</scope>
    <source>
        <strain evidence="3">ATCC MYA-4681 / CBS 112371</strain>
    </source>
</reference>
<feature type="compositionally biased region" description="Polar residues" evidence="1">
    <location>
        <begin position="695"/>
        <end position="717"/>
    </location>
</feature>
<feature type="compositionally biased region" description="Low complexity" evidence="1">
    <location>
        <begin position="112"/>
        <end position="122"/>
    </location>
</feature>
<dbReference type="GeneID" id="9522745"/>
<dbReference type="EMBL" id="ABSU01000017">
    <property type="protein sequence ID" value="EFE32027.1"/>
    <property type="molecule type" value="Genomic_DNA"/>
</dbReference>
<dbReference type="eggNOG" id="ENOG502QTT5">
    <property type="taxonomic scope" value="Eukaryota"/>
</dbReference>
<feature type="compositionally biased region" description="Polar residues" evidence="1">
    <location>
        <begin position="22"/>
        <end position="44"/>
    </location>
</feature>
<dbReference type="AlphaFoldDB" id="D4AXJ9"/>
<feature type="compositionally biased region" description="Polar residues" evidence="1">
    <location>
        <begin position="655"/>
        <end position="688"/>
    </location>
</feature>